<evidence type="ECO:0000313" key="3">
    <source>
        <dbReference type="Proteomes" id="UP000235388"/>
    </source>
</evidence>
<sequence length="66" mass="7419">MLTKILESTQRLRTRDSDKMTSFVNGESVKIMAVEKIFQETPGIKLGHCHPNTSQSSTFSMNQTTT</sequence>
<protein>
    <submittedName>
        <fullName evidence="2">Uncharacterized protein</fullName>
    </submittedName>
</protein>
<gene>
    <name evidence="2" type="ORF">PCANC_15214</name>
</gene>
<organism evidence="2 3">
    <name type="scientific">Puccinia coronata f. sp. avenae</name>
    <dbReference type="NCBI Taxonomy" id="200324"/>
    <lineage>
        <taxon>Eukaryota</taxon>
        <taxon>Fungi</taxon>
        <taxon>Dikarya</taxon>
        <taxon>Basidiomycota</taxon>
        <taxon>Pucciniomycotina</taxon>
        <taxon>Pucciniomycetes</taxon>
        <taxon>Pucciniales</taxon>
        <taxon>Pucciniaceae</taxon>
        <taxon>Puccinia</taxon>
    </lineage>
</organism>
<feature type="region of interest" description="Disordered" evidence="1">
    <location>
        <begin position="45"/>
        <end position="66"/>
    </location>
</feature>
<accession>A0A2N5UFG8</accession>
<evidence type="ECO:0000313" key="2">
    <source>
        <dbReference type="EMBL" id="PLW36436.1"/>
    </source>
</evidence>
<dbReference type="Proteomes" id="UP000235388">
    <property type="component" value="Unassembled WGS sequence"/>
</dbReference>
<proteinExistence type="predicted"/>
<name>A0A2N5UFG8_9BASI</name>
<comment type="caution">
    <text evidence="2">The sequence shown here is derived from an EMBL/GenBank/DDBJ whole genome shotgun (WGS) entry which is preliminary data.</text>
</comment>
<evidence type="ECO:0000256" key="1">
    <source>
        <dbReference type="SAM" id="MobiDB-lite"/>
    </source>
</evidence>
<dbReference type="EMBL" id="PGCJ01000239">
    <property type="protein sequence ID" value="PLW36436.1"/>
    <property type="molecule type" value="Genomic_DNA"/>
</dbReference>
<keyword evidence="3" id="KW-1185">Reference proteome</keyword>
<dbReference type="AlphaFoldDB" id="A0A2N5UFG8"/>
<reference evidence="2 3" key="1">
    <citation type="submission" date="2017-11" db="EMBL/GenBank/DDBJ databases">
        <title>De novo assembly and phasing of dikaryotic genomes from two isolates of Puccinia coronata f. sp. avenae, the causal agent of oat crown rust.</title>
        <authorList>
            <person name="Miller M.E."/>
            <person name="Zhang Y."/>
            <person name="Omidvar V."/>
            <person name="Sperschneider J."/>
            <person name="Schwessinger B."/>
            <person name="Raley C."/>
            <person name="Palmer J.M."/>
            <person name="Garnica D."/>
            <person name="Upadhyaya N."/>
            <person name="Rathjen J."/>
            <person name="Taylor J.M."/>
            <person name="Park R.F."/>
            <person name="Dodds P.N."/>
            <person name="Hirsch C.D."/>
            <person name="Kianian S.F."/>
            <person name="Figueroa M."/>
        </authorList>
    </citation>
    <scope>NUCLEOTIDE SEQUENCE [LARGE SCALE GENOMIC DNA]</scope>
    <source>
        <strain evidence="2">12NC29</strain>
    </source>
</reference>
<feature type="compositionally biased region" description="Polar residues" evidence="1">
    <location>
        <begin position="51"/>
        <end position="66"/>
    </location>
</feature>